<feature type="transmembrane region" description="Helical" evidence="1">
    <location>
        <begin position="187"/>
        <end position="207"/>
    </location>
</feature>
<feature type="transmembrane region" description="Helical" evidence="1">
    <location>
        <begin position="219"/>
        <end position="241"/>
    </location>
</feature>
<protein>
    <submittedName>
        <fullName evidence="2">Uncharacterized protein</fullName>
    </submittedName>
</protein>
<feature type="transmembrane region" description="Helical" evidence="1">
    <location>
        <begin position="285"/>
        <end position="308"/>
    </location>
</feature>
<proteinExistence type="predicted"/>
<reference evidence="3" key="2">
    <citation type="submission" date="2020-03" db="EMBL/GenBank/DDBJ databases">
        <title>Complete Genome Sequence of Adlercreutzia sp. strain 8CFCBH1 Producing Equol, Isolated from Healthy Japanese Feces.</title>
        <authorList>
            <person name="Ogata Y."/>
            <person name="Sakamoto M."/>
            <person name="Ohkuma M."/>
            <person name="Hattori M."/>
            <person name="Suda W."/>
        </authorList>
    </citation>
    <scope>NUCLEOTIDE SEQUENCE [LARGE SCALE GENOMIC DNA]</scope>
    <source>
        <strain evidence="3">8CFCBH1</strain>
    </source>
</reference>
<dbReference type="Proteomes" id="UP000501727">
    <property type="component" value="Chromosome"/>
</dbReference>
<feature type="transmembrane region" description="Helical" evidence="1">
    <location>
        <begin position="75"/>
        <end position="95"/>
    </location>
</feature>
<feature type="transmembrane region" description="Helical" evidence="1">
    <location>
        <begin position="143"/>
        <end position="167"/>
    </location>
</feature>
<name>A0A6F8SIB7_9ACTN</name>
<evidence type="ECO:0000256" key="1">
    <source>
        <dbReference type="SAM" id="Phobius"/>
    </source>
</evidence>
<reference evidence="3" key="1">
    <citation type="journal article" date="2020" name="Microbiol. Resour. Announc.">
        <title>Complete Genome Sequence of Adlercreutzia sp. Strain 8CFCBH1, a Potent Producer of Equol, Isolated from Healthy Japanese Feces.</title>
        <authorList>
            <person name="Ogata Y."/>
            <person name="Sakamoto M."/>
            <person name="Ohkuma M."/>
            <person name="Hattori M."/>
            <person name="Suda W."/>
        </authorList>
    </citation>
    <scope>NUCLEOTIDE SEQUENCE [LARGE SCALE GENOMIC DNA]</scope>
    <source>
        <strain evidence="3">8CFCBH1</strain>
    </source>
</reference>
<feature type="transmembrane region" description="Helical" evidence="1">
    <location>
        <begin position="253"/>
        <end position="273"/>
    </location>
</feature>
<feature type="transmembrane region" description="Helical" evidence="1">
    <location>
        <begin position="116"/>
        <end position="137"/>
    </location>
</feature>
<dbReference type="RefSeq" id="WP_173111363.1">
    <property type="nucleotide sequence ID" value="NZ_AP022829.1"/>
</dbReference>
<evidence type="ECO:0000313" key="3">
    <source>
        <dbReference type="Proteomes" id="UP000501727"/>
    </source>
</evidence>
<keyword evidence="1" id="KW-1133">Transmembrane helix</keyword>
<sequence length="367" mass="40059">MSGREAAQMERPAGPRNCRQRMRYIGYVVSLLGSATRAMLMPSGYVVASCPLVIVALMAWAFLLDGRESPLSTPAYLVSGWALLVTSIWVARCPAKAGLRILCEKSRFFDRLVTDSDYRLHASTAVGFALYFAWGAFNLASSIFFASTWLLVLGAYFLLFGGMRALLFLQLLSGSYTIEKGCRIERVCGALLIASALVLSGIVTHVMAGSGAYRYEGDLIYMMALFVFYSLISSIVSYARLKRKDPVIATIRRINLSVALVALFALETAMLSTYGTTPADEQLSFVMPIITGTVIAVVIAVLGIRSIITASLRLKAERMKCAPQIVQFQRLLESTGLGTIEDLGVPCNVLLEIASSSERSNEESSRF</sequence>
<dbReference type="AlphaFoldDB" id="A0A6F8SIB7"/>
<keyword evidence="1" id="KW-0812">Transmembrane</keyword>
<feature type="transmembrane region" description="Helical" evidence="1">
    <location>
        <begin position="44"/>
        <end position="63"/>
    </location>
</feature>
<dbReference type="EMBL" id="AP022829">
    <property type="protein sequence ID" value="BCA87621.1"/>
    <property type="molecule type" value="Genomic_DNA"/>
</dbReference>
<keyword evidence="1" id="KW-0472">Membrane</keyword>
<gene>
    <name evidence="2" type="ORF">ADCFC_01200</name>
</gene>
<organism evidence="2 3">
    <name type="scientific">Adlercreutzia hattorii</name>
    <dbReference type="NCBI Taxonomy" id="2707299"/>
    <lineage>
        <taxon>Bacteria</taxon>
        <taxon>Bacillati</taxon>
        <taxon>Actinomycetota</taxon>
        <taxon>Coriobacteriia</taxon>
        <taxon>Eggerthellales</taxon>
        <taxon>Eggerthellaceae</taxon>
        <taxon>Adlercreutzia</taxon>
    </lineage>
</organism>
<accession>A0A6F8SIB7</accession>
<keyword evidence="3" id="KW-1185">Reference proteome</keyword>
<evidence type="ECO:0000313" key="2">
    <source>
        <dbReference type="EMBL" id="BCA87621.1"/>
    </source>
</evidence>
<dbReference type="KEGG" id="ahat:ADCFC_02400"/>